<proteinExistence type="predicted"/>
<feature type="chain" id="PRO_5042721926" evidence="1">
    <location>
        <begin position="24"/>
        <end position="240"/>
    </location>
</feature>
<evidence type="ECO:0000313" key="3">
    <source>
        <dbReference type="EMBL" id="TYK09130.1"/>
    </source>
</evidence>
<name>A0A5A7SVA9_CUCMM</name>
<accession>A0A5A7SVA9</accession>
<evidence type="ECO:0000313" key="4">
    <source>
        <dbReference type="Proteomes" id="UP000321393"/>
    </source>
</evidence>
<keyword evidence="2" id="KW-0675">Receptor</keyword>
<reference evidence="4 5" key="1">
    <citation type="submission" date="2019-08" db="EMBL/GenBank/DDBJ databases">
        <title>Draft genome sequences of two oriental melons (Cucumis melo L. var makuwa).</title>
        <authorList>
            <person name="Kwon S.-Y."/>
        </authorList>
    </citation>
    <scope>NUCLEOTIDE SEQUENCE [LARGE SCALE GENOMIC DNA]</scope>
    <source>
        <strain evidence="5">cv. Chang Bougi</strain>
        <strain evidence="4">cv. SW 3</strain>
        <tissue evidence="2">Leaf</tissue>
    </source>
</reference>
<dbReference type="Proteomes" id="UP000321393">
    <property type="component" value="Unassembled WGS sequence"/>
</dbReference>
<dbReference type="EMBL" id="SSTE01020484">
    <property type="protein sequence ID" value="KAA0034578.1"/>
    <property type="molecule type" value="Genomic_DNA"/>
</dbReference>
<evidence type="ECO:0000313" key="5">
    <source>
        <dbReference type="Proteomes" id="UP000321947"/>
    </source>
</evidence>
<organism evidence="2 4">
    <name type="scientific">Cucumis melo var. makuwa</name>
    <name type="common">Oriental melon</name>
    <dbReference type="NCBI Taxonomy" id="1194695"/>
    <lineage>
        <taxon>Eukaryota</taxon>
        <taxon>Viridiplantae</taxon>
        <taxon>Streptophyta</taxon>
        <taxon>Embryophyta</taxon>
        <taxon>Tracheophyta</taxon>
        <taxon>Spermatophyta</taxon>
        <taxon>Magnoliopsida</taxon>
        <taxon>eudicotyledons</taxon>
        <taxon>Gunneridae</taxon>
        <taxon>Pentapetalae</taxon>
        <taxon>rosids</taxon>
        <taxon>fabids</taxon>
        <taxon>Cucurbitales</taxon>
        <taxon>Cucurbitaceae</taxon>
        <taxon>Benincaseae</taxon>
        <taxon>Cucumis</taxon>
    </lineage>
</organism>
<sequence length="240" mass="26532">MNNINFCFALFFALSHIVGVSLAWNDSRYVHPICTPFECGNLGLIGFPMNNMSLTDCGFYTVKNCSGQPKIQLSREKELWFDVVAISQANVIHIDDQELQKRITARDCTILDDLALPMSSLSSLSTDNNLTMYHCTDKPIDALPLFISSFSCPGYYTYINTSASPNCPTSKSKFVVPVRPIGPNNSAVEFTSNFQLQVTISLPCQQCLQRGGRCSDTQGYIVCEVEPNISPKIWAFALGG</sequence>
<dbReference type="OrthoDB" id="1695934at2759"/>
<comment type="caution">
    <text evidence="2">The sequence shown here is derived from an EMBL/GenBank/DDBJ whole genome shotgun (WGS) entry which is preliminary data.</text>
</comment>
<feature type="signal peptide" evidence="1">
    <location>
        <begin position="1"/>
        <end position="23"/>
    </location>
</feature>
<evidence type="ECO:0000313" key="2">
    <source>
        <dbReference type="EMBL" id="KAA0034578.1"/>
    </source>
</evidence>
<dbReference type="AlphaFoldDB" id="A0A5A7SVA9"/>
<keyword evidence="2" id="KW-0808">Transferase</keyword>
<dbReference type="Proteomes" id="UP000321947">
    <property type="component" value="Unassembled WGS sequence"/>
</dbReference>
<keyword evidence="1" id="KW-0732">Signal</keyword>
<evidence type="ECO:0000256" key="1">
    <source>
        <dbReference type="SAM" id="SignalP"/>
    </source>
</evidence>
<dbReference type="GO" id="GO:0016301">
    <property type="term" value="F:kinase activity"/>
    <property type="evidence" value="ECO:0007669"/>
    <property type="project" value="UniProtKB-KW"/>
</dbReference>
<gene>
    <name evidence="3" type="ORF">E5676_scaffold475G001210</name>
    <name evidence="2" type="ORF">E6C27_scaffold65G005940</name>
</gene>
<keyword evidence="2" id="KW-0418">Kinase</keyword>
<dbReference type="EMBL" id="SSTD01011999">
    <property type="protein sequence ID" value="TYK09130.1"/>
    <property type="molecule type" value="Genomic_DNA"/>
</dbReference>
<protein>
    <submittedName>
        <fullName evidence="2">LEAF RUST 10 DISEASE-RESISTANCE LOCUS RECEPTOR-LIKE PROTEIN KINASE-like 2.5 isoform X2</fullName>
    </submittedName>
</protein>